<feature type="transmembrane region" description="Helical" evidence="6">
    <location>
        <begin position="33"/>
        <end position="58"/>
    </location>
</feature>
<keyword evidence="5 6" id="KW-0472">Membrane</keyword>
<organism evidence="7 8">
    <name type="scientific">Sciurus vulgaris</name>
    <name type="common">Eurasian red squirrel</name>
    <dbReference type="NCBI Taxonomy" id="55149"/>
    <lineage>
        <taxon>Eukaryota</taxon>
        <taxon>Metazoa</taxon>
        <taxon>Chordata</taxon>
        <taxon>Craniata</taxon>
        <taxon>Vertebrata</taxon>
        <taxon>Euteleostomi</taxon>
        <taxon>Mammalia</taxon>
        <taxon>Eutheria</taxon>
        <taxon>Euarchontoglires</taxon>
        <taxon>Glires</taxon>
        <taxon>Rodentia</taxon>
        <taxon>Sciuromorpha</taxon>
        <taxon>Sciuridae</taxon>
        <taxon>Sciurinae</taxon>
        <taxon>Sciurini</taxon>
        <taxon>Sciurus</taxon>
    </lineage>
</organism>
<dbReference type="Proteomes" id="UP000694564">
    <property type="component" value="Chromosome Y"/>
</dbReference>
<feature type="transmembrane region" description="Helical" evidence="6">
    <location>
        <begin position="304"/>
        <end position="325"/>
    </location>
</feature>
<dbReference type="PANTHER" id="PTHR14297:SF9">
    <property type="entry name" value="XK-RELATED PROTEIN 3"/>
    <property type="match status" value="1"/>
</dbReference>
<dbReference type="AlphaFoldDB" id="A0A8D2E1V8"/>
<feature type="transmembrane region" description="Helical" evidence="6">
    <location>
        <begin position="165"/>
        <end position="185"/>
    </location>
</feature>
<accession>A0A8D2E1V8</accession>
<reference evidence="7" key="1">
    <citation type="submission" date="2025-08" db="UniProtKB">
        <authorList>
            <consortium name="Ensembl"/>
        </authorList>
    </citation>
    <scope>IDENTIFICATION</scope>
</reference>
<gene>
    <name evidence="7" type="primary">XKR3</name>
</gene>
<dbReference type="Pfam" id="PF09815">
    <property type="entry name" value="XK-related"/>
    <property type="match status" value="1"/>
</dbReference>
<evidence type="ECO:0000256" key="2">
    <source>
        <dbReference type="ARBA" id="ARBA00008789"/>
    </source>
</evidence>
<comment type="similarity">
    <text evidence="2 6">Belongs to the XK family.</text>
</comment>
<keyword evidence="3 6" id="KW-0812">Transmembrane</keyword>
<keyword evidence="4 6" id="KW-1133">Transmembrane helix</keyword>
<evidence type="ECO:0000256" key="6">
    <source>
        <dbReference type="RuleBase" id="RU910716"/>
    </source>
</evidence>
<dbReference type="PANTHER" id="PTHR14297">
    <property type="entry name" value="MEMBRANE TRANSPORT PROTEIN XK FAMILY MEMBER"/>
    <property type="match status" value="1"/>
</dbReference>
<evidence type="ECO:0000256" key="5">
    <source>
        <dbReference type="ARBA" id="ARBA00023136"/>
    </source>
</evidence>
<dbReference type="OrthoDB" id="10037417at2759"/>
<dbReference type="InterPro" id="IPR018629">
    <property type="entry name" value="XK-rel"/>
</dbReference>
<keyword evidence="8" id="KW-1185">Reference proteome</keyword>
<evidence type="ECO:0000256" key="4">
    <source>
        <dbReference type="ARBA" id="ARBA00022989"/>
    </source>
</evidence>
<evidence type="ECO:0000313" key="8">
    <source>
        <dbReference type="Proteomes" id="UP000694564"/>
    </source>
</evidence>
<feature type="transmembrane region" description="Helical" evidence="6">
    <location>
        <begin position="197"/>
        <end position="218"/>
    </location>
</feature>
<evidence type="ECO:0000256" key="3">
    <source>
        <dbReference type="ARBA" id="ARBA00022692"/>
    </source>
</evidence>
<dbReference type="GO" id="GO:0005886">
    <property type="term" value="C:plasma membrane"/>
    <property type="evidence" value="ECO:0007669"/>
    <property type="project" value="UniProtKB-ARBA"/>
</dbReference>
<dbReference type="GeneTree" id="ENSGT00390000003231"/>
<dbReference type="Ensembl" id="ENSSVLT00005036390.1">
    <property type="protein sequence ID" value="ENSSVLP00005032820.1"/>
    <property type="gene ID" value="ENSSVLG00005025720.1"/>
</dbReference>
<sequence>METVLEEPDEENIGGVSSLDERMVLGRRARIKFPFSIVFSTFLYCGETISALYVFNIYRMNNDKFWMSFTIGLFFVGIVLDQVTLMFFHKDLNKNKIILLFWHIFFLGPIVRCLCVIINYHKLLKKLEQQKKDTQVSMSRRHMKLKREIVLSIHGIFMQCKAFKCMSVTQAFLGSVPQLIFQLYITFTIREWPLGRAFLMTFSLMSITYGAILCNTLAIQMKYDDVNIKLRAIEFICIMVWRCLEITSRIVILVLFTSSLKLKSIPFLSVVFSILFLEPWLEFWRSGAHLPRHTKSNSNPVETVLMLILITLLYAAINFSCWSAVKLQLSKDEIIDKTPNWGHRILHHSFRFIENVIMISVFRLFGRKTLLNCCESLIATQLIISYLLSIGFMLLFYQYLHPSWPDKALPEHTENQPELIIYYYFCSRTGYFLITC</sequence>
<protein>
    <recommendedName>
        <fullName evidence="6">XK-related protein</fullName>
    </recommendedName>
</protein>
<comment type="subcellular location">
    <subcellularLocation>
        <location evidence="1 6">Membrane</location>
        <topology evidence="1 6">Multi-pass membrane protein</topology>
    </subcellularLocation>
</comment>
<reference evidence="7" key="2">
    <citation type="submission" date="2025-09" db="UniProtKB">
        <authorList>
            <consortium name="Ensembl"/>
        </authorList>
    </citation>
    <scope>IDENTIFICATION</scope>
</reference>
<feature type="transmembrane region" description="Helical" evidence="6">
    <location>
        <begin position="100"/>
        <end position="120"/>
    </location>
</feature>
<name>A0A8D2E1V8_SCIVU</name>
<dbReference type="InterPro" id="IPR051773">
    <property type="entry name" value="XK-related_adapter"/>
</dbReference>
<proteinExistence type="inferred from homology"/>
<evidence type="ECO:0000256" key="1">
    <source>
        <dbReference type="ARBA" id="ARBA00004141"/>
    </source>
</evidence>
<feature type="transmembrane region" description="Helical" evidence="6">
    <location>
        <begin position="65"/>
        <end position="88"/>
    </location>
</feature>
<evidence type="ECO:0000313" key="7">
    <source>
        <dbReference type="Ensembl" id="ENSSVLP00005032820.1"/>
    </source>
</evidence>
<feature type="transmembrane region" description="Helical" evidence="6">
    <location>
        <begin position="377"/>
        <end position="400"/>
    </location>
</feature>